<accession>A9DJ34</accession>
<dbReference type="EMBL" id="ABIB01000001">
    <property type="protein sequence ID" value="EDP98020.1"/>
    <property type="molecule type" value="Genomic_DNA"/>
</dbReference>
<reference evidence="1 2" key="1">
    <citation type="journal article" date="2011" name="J. Bacteriol.">
        <title>Genome sequence of the algicidal bacterium Kordia algicida OT-1.</title>
        <authorList>
            <person name="Lee H.S."/>
            <person name="Kang S.G."/>
            <person name="Kwon K.K."/>
            <person name="Lee J.H."/>
            <person name="Kim S.J."/>
        </authorList>
    </citation>
    <scope>NUCLEOTIDE SEQUENCE [LARGE SCALE GENOMIC DNA]</scope>
    <source>
        <strain evidence="1 2">OT-1</strain>
    </source>
</reference>
<sequence length="225" mass="26267">MRKAIIILLLGLISCKDTSSNSNITAELNETERINIELPELNNWSELYSYELVKKRFDENSNSGTTIIGVYLNNETAKRKDSIDYIDFTDYCLFFIRDKEQKRKIKDYDLKRIFDIQMNKASVKAIEVEDAINKAYSDSTFITADKPYLLQEYSKIPKTYSAIKLIKPYSDDHSYIVVYVYNLINIKNHLVYGSYYLDFNGMESVENARMNNDLIISEFIKANEK</sequence>
<evidence type="ECO:0000313" key="1">
    <source>
        <dbReference type="EMBL" id="EDP98020.1"/>
    </source>
</evidence>
<evidence type="ECO:0000313" key="2">
    <source>
        <dbReference type="Proteomes" id="UP000002945"/>
    </source>
</evidence>
<name>A9DJ34_9FLAO</name>
<evidence type="ECO:0008006" key="3">
    <source>
        <dbReference type="Google" id="ProtNLM"/>
    </source>
</evidence>
<dbReference type="STRING" id="391587.KAOT1_12422"/>
<dbReference type="AlphaFoldDB" id="A9DJ34"/>
<keyword evidence="2" id="KW-1185">Reference proteome</keyword>
<gene>
    <name evidence="1" type="ORF">KAOT1_12422</name>
</gene>
<dbReference type="RefSeq" id="WP_007095033.1">
    <property type="nucleotide sequence ID" value="NZ_CP142125.1"/>
</dbReference>
<comment type="caution">
    <text evidence="1">The sequence shown here is derived from an EMBL/GenBank/DDBJ whole genome shotgun (WGS) entry which is preliminary data.</text>
</comment>
<organism evidence="1 2">
    <name type="scientific">Kordia algicida OT-1</name>
    <dbReference type="NCBI Taxonomy" id="391587"/>
    <lineage>
        <taxon>Bacteria</taxon>
        <taxon>Pseudomonadati</taxon>
        <taxon>Bacteroidota</taxon>
        <taxon>Flavobacteriia</taxon>
        <taxon>Flavobacteriales</taxon>
        <taxon>Flavobacteriaceae</taxon>
        <taxon>Kordia</taxon>
    </lineage>
</organism>
<dbReference type="eggNOG" id="ENOG5033WKM">
    <property type="taxonomic scope" value="Bacteria"/>
</dbReference>
<protein>
    <recommendedName>
        <fullName evidence="3">Lipoprotein</fullName>
    </recommendedName>
</protein>
<dbReference type="Proteomes" id="UP000002945">
    <property type="component" value="Unassembled WGS sequence"/>
</dbReference>
<dbReference type="OrthoDB" id="1434804at2"/>
<dbReference type="PROSITE" id="PS51257">
    <property type="entry name" value="PROKAR_LIPOPROTEIN"/>
    <property type="match status" value="1"/>
</dbReference>
<dbReference type="HOGENOM" id="CLU_1228591_0_0_10"/>
<proteinExistence type="predicted"/>